<keyword evidence="4" id="KW-0378">Hydrolase</keyword>
<dbReference type="Proteomes" id="UP000616114">
    <property type="component" value="Unassembled WGS sequence"/>
</dbReference>
<dbReference type="GO" id="GO:0044281">
    <property type="term" value="P:small molecule metabolic process"/>
    <property type="evidence" value="ECO:0007669"/>
    <property type="project" value="UniProtKB-ARBA"/>
</dbReference>
<dbReference type="GO" id="GO:0016787">
    <property type="term" value="F:hydrolase activity"/>
    <property type="evidence" value="ECO:0007669"/>
    <property type="project" value="UniProtKB-KW"/>
</dbReference>
<dbReference type="GO" id="GO:0046872">
    <property type="term" value="F:metal ion binding"/>
    <property type="evidence" value="ECO:0007669"/>
    <property type="project" value="UniProtKB-KW"/>
</dbReference>
<dbReference type="AlphaFoldDB" id="A0A8J2XJY7"/>
<sequence length="282" mass="29917">MRIANLHGRLVLLTTSGALDVHEASEGRFPSDPQEVYTDWEAFRSWARNQDPAPPAETSPEEYGLPVPAPRQIFAIGLNYIDHAMESGVEPPEVPPVFTKFASSLTGPSGEIVLPGETVDWEVELVAVIGRGGRGIPAGQAWEHIAGLAVGQDLSERTVQLRPPSPQFSLGKSYAGFGPVGPVVVSPDEFADPDDLEVVCRVNGEVVQHARTSSMIFSIPQLVEHLSGVAELLPGDIIFTGTPAGVGLGCTPPSYLRAGDVLETRIAGIGTMRHTMVRGAAG</sequence>
<protein>
    <submittedName>
        <fullName evidence="4">Fumarylacetoacetate hydrolase</fullName>
    </submittedName>
</protein>
<dbReference type="Pfam" id="PF01557">
    <property type="entry name" value="FAA_hydrolase"/>
    <property type="match status" value="1"/>
</dbReference>
<evidence type="ECO:0000313" key="4">
    <source>
        <dbReference type="EMBL" id="GGA10141.1"/>
    </source>
</evidence>
<reference evidence="4" key="2">
    <citation type="submission" date="2020-09" db="EMBL/GenBank/DDBJ databases">
        <authorList>
            <person name="Sun Q."/>
            <person name="Zhou Y."/>
        </authorList>
    </citation>
    <scope>NUCLEOTIDE SEQUENCE</scope>
    <source>
        <strain evidence="4">CGMCC 1.12785</strain>
    </source>
</reference>
<name>A0A8J2XJY7_9MICO</name>
<keyword evidence="2" id="KW-0479">Metal-binding</keyword>
<organism evidence="4 5">
    <name type="scientific">Sediminivirga luteola</name>
    <dbReference type="NCBI Taxonomy" id="1774748"/>
    <lineage>
        <taxon>Bacteria</taxon>
        <taxon>Bacillati</taxon>
        <taxon>Actinomycetota</taxon>
        <taxon>Actinomycetes</taxon>
        <taxon>Micrococcales</taxon>
        <taxon>Brevibacteriaceae</taxon>
        <taxon>Sediminivirga</taxon>
    </lineage>
</organism>
<evidence type="ECO:0000256" key="2">
    <source>
        <dbReference type="ARBA" id="ARBA00022723"/>
    </source>
</evidence>
<feature type="domain" description="Fumarylacetoacetase-like C-terminal" evidence="3">
    <location>
        <begin position="73"/>
        <end position="276"/>
    </location>
</feature>
<proteinExistence type="inferred from homology"/>
<evidence type="ECO:0000259" key="3">
    <source>
        <dbReference type="Pfam" id="PF01557"/>
    </source>
</evidence>
<evidence type="ECO:0000256" key="1">
    <source>
        <dbReference type="ARBA" id="ARBA00010211"/>
    </source>
</evidence>
<gene>
    <name evidence="4" type="ORF">GCM10011333_11090</name>
</gene>
<dbReference type="InterPro" id="IPR036663">
    <property type="entry name" value="Fumarylacetoacetase_C_sf"/>
</dbReference>
<accession>A0A8J2XJY7</accession>
<dbReference type="RefSeq" id="WP_188549942.1">
    <property type="nucleotide sequence ID" value="NZ_BMFY01000004.1"/>
</dbReference>
<dbReference type="Gene3D" id="3.90.850.10">
    <property type="entry name" value="Fumarylacetoacetase-like, C-terminal domain"/>
    <property type="match status" value="1"/>
</dbReference>
<keyword evidence="5" id="KW-1185">Reference proteome</keyword>
<evidence type="ECO:0000313" key="5">
    <source>
        <dbReference type="Proteomes" id="UP000616114"/>
    </source>
</evidence>
<comment type="caution">
    <text evidence="4">The sequence shown here is derived from an EMBL/GenBank/DDBJ whole genome shotgun (WGS) entry which is preliminary data.</text>
</comment>
<dbReference type="InterPro" id="IPR051121">
    <property type="entry name" value="FAH"/>
</dbReference>
<dbReference type="EMBL" id="BMFY01000004">
    <property type="protein sequence ID" value="GGA10141.1"/>
    <property type="molecule type" value="Genomic_DNA"/>
</dbReference>
<dbReference type="PANTHER" id="PTHR42796:SF4">
    <property type="entry name" value="FUMARYLACETOACETATE HYDROLASE DOMAIN-CONTAINING PROTEIN 2A"/>
    <property type="match status" value="1"/>
</dbReference>
<dbReference type="InterPro" id="IPR011234">
    <property type="entry name" value="Fumarylacetoacetase-like_C"/>
</dbReference>
<dbReference type="SUPFAM" id="SSF56529">
    <property type="entry name" value="FAH"/>
    <property type="match status" value="1"/>
</dbReference>
<comment type="similarity">
    <text evidence="1">Belongs to the FAH family.</text>
</comment>
<dbReference type="PANTHER" id="PTHR42796">
    <property type="entry name" value="FUMARYLACETOACETATE HYDROLASE DOMAIN-CONTAINING PROTEIN 2A-RELATED"/>
    <property type="match status" value="1"/>
</dbReference>
<reference evidence="4" key="1">
    <citation type="journal article" date="2014" name="Int. J. Syst. Evol. Microbiol.">
        <title>Complete genome sequence of Corynebacterium casei LMG S-19264T (=DSM 44701T), isolated from a smear-ripened cheese.</title>
        <authorList>
            <consortium name="US DOE Joint Genome Institute (JGI-PGF)"/>
            <person name="Walter F."/>
            <person name="Albersmeier A."/>
            <person name="Kalinowski J."/>
            <person name="Ruckert C."/>
        </authorList>
    </citation>
    <scope>NUCLEOTIDE SEQUENCE</scope>
    <source>
        <strain evidence="4">CGMCC 1.12785</strain>
    </source>
</reference>